<proteinExistence type="inferred from homology"/>
<comment type="function">
    <text evidence="11">A helicase/nuclease that prepares dsDNA breaks (DSB) for recombinational DNA repair. Binds to DSBs and unwinds DNA via a highly rapid and processive ATP-dependent bidirectional helicase activity. Unwinds dsDNA until it encounters a Chi (crossover hotspot instigator) sequence from the 3' direction. Cuts ssDNA a few nucleotides 3' to the Chi site. The properties and activities of the enzyme are changed at Chi. The Chi-altered holoenzyme produces a long 3'-ssDNA overhang and facilitates RecA-binding to the ssDNA for homologous DNA recombination and repair. Holoenzyme degrades any linearized DNA that is unable to undergo homologous recombination. In the holoenzyme this subunit has ssDNA-dependent ATPase and 5'-3' helicase activity. When added to pre-assembled RecBC greatly stimulates nuclease activity and augments holoenzyme processivity. Negatively regulates the RecA-loading ability of RecBCD.</text>
</comment>
<dbReference type="Gene3D" id="1.10.10.1020">
    <property type="entry name" value="RecBCD complex, subunit RecD, N-terminal domain"/>
    <property type="match status" value="1"/>
</dbReference>
<evidence type="ECO:0000256" key="4">
    <source>
        <dbReference type="ARBA" id="ARBA00022801"/>
    </source>
</evidence>
<feature type="domain" description="RecBCD enzyme subunit RecD N-terminal" evidence="13">
    <location>
        <begin position="15"/>
        <end position="122"/>
    </location>
</feature>
<dbReference type="InterPro" id="IPR041851">
    <property type="entry name" value="RecD_N_sf"/>
</dbReference>
<evidence type="ECO:0000256" key="3">
    <source>
        <dbReference type="ARBA" id="ARBA00022763"/>
    </source>
</evidence>
<evidence type="ECO:0000259" key="12">
    <source>
        <dbReference type="Pfam" id="PF13538"/>
    </source>
</evidence>
<dbReference type="GO" id="GO:0000724">
    <property type="term" value="P:double-strand break repair via homologous recombination"/>
    <property type="evidence" value="ECO:0007669"/>
    <property type="project" value="UniProtKB-UniRule"/>
</dbReference>
<evidence type="ECO:0000259" key="13">
    <source>
        <dbReference type="Pfam" id="PF21185"/>
    </source>
</evidence>
<evidence type="ECO:0000256" key="7">
    <source>
        <dbReference type="ARBA" id="ARBA00022840"/>
    </source>
</evidence>
<dbReference type="InterPro" id="IPR027785">
    <property type="entry name" value="UvrD-like_helicase_C"/>
</dbReference>
<dbReference type="GO" id="GO:0017116">
    <property type="term" value="F:single-stranded DNA helicase activity"/>
    <property type="evidence" value="ECO:0007669"/>
    <property type="project" value="TreeGrafter"/>
</dbReference>
<dbReference type="AlphaFoldDB" id="A0A432ZT87"/>
<keyword evidence="15" id="KW-1185">Reference proteome</keyword>
<evidence type="ECO:0000256" key="9">
    <source>
        <dbReference type="ARBA" id="ARBA00023204"/>
    </source>
</evidence>
<evidence type="ECO:0000256" key="11">
    <source>
        <dbReference type="HAMAP-Rule" id="MF_01487"/>
    </source>
</evidence>
<dbReference type="Pfam" id="PF13245">
    <property type="entry name" value="AAA_19"/>
    <property type="match status" value="1"/>
</dbReference>
<dbReference type="GO" id="GO:0016887">
    <property type="term" value="F:ATP hydrolysis activity"/>
    <property type="evidence" value="ECO:0007669"/>
    <property type="project" value="RHEA"/>
</dbReference>
<keyword evidence="5 11" id="KW-0347">Helicase</keyword>
<keyword evidence="8 11" id="KW-0238">DNA-binding</keyword>
<dbReference type="Proteomes" id="UP000287996">
    <property type="component" value="Unassembled WGS sequence"/>
</dbReference>
<dbReference type="InterPro" id="IPR006344">
    <property type="entry name" value="RecD"/>
</dbReference>
<feature type="binding site" evidence="11">
    <location>
        <begin position="195"/>
        <end position="202"/>
    </location>
    <ligand>
        <name>ATP</name>
        <dbReference type="ChEBI" id="CHEBI:30616"/>
    </ligand>
</feature>
<keyword evidence="4 11" id="KW-0378">Hydrolase</keyword>
<feature type="domain" description="UvrD-like helicase C-terminal" evidence="12">
    <location>
        <begin position="573"/>
        <end position="620"/>
    </location>
</feature>
<organism evidence="14 15">
    <name type="scientific">Idiomarina tyrosinivorans</name>
    <dbReference type="NCBI Taxonomy" id="1445662"/>
    <lineage>
        <taxon>Bacteria</taxon>
        <taxon>Pseudomonadati</taxon>
        <taxon>Pseudomonadota</taxon>
        <taxon>Gammaproteobacteria</taxon>
        <taxon>Alteromonadales</taxon>
        <taxon>Idiomarinaceae</taxon>
        <taxon>Idiomarina</taxon>
    </lineage>
</organism>
<dbReference type="RefSeq" id="WP_126841088.1">
    <property type="nucleotide sequence ID" value="NZ_PIQH01000002.1"/>
</dbReference>
<dbReference type="Pfam" id="PF21185">
    <property type="entry name" value="RecD_N"/>
    <property type="match status" value="1"/>
</dbReference>
<dbReference type="GO" id="GO:0043139">
    <property type="term" value="F:5'-3' DNA helicase activity"/>
    <property type="evidence" value="ECO:0007669"/>
    <property type="project" value="UniProtKB-UniRule"/>
</dbReference>
<keyword evidence="9 11" id="KW-0234">DNA repair</keyword>
<comment type="catalytic activity">
    <reaction evidence="11">
        <text>ATP + H2O = ADP + phosphate + H(+)</text>
        <dbReference type="Rhea" id="RHEA:13065"/>
        <dbReference type="ChEBI" id="CHEBI:15377"/>
        <dbReference type="ChEBI" id="CHEBI:15378"/>
        <dbReference type="ChEBI" id="CHEBI:30616"/>
        <dbReference type="ChEBI" id="CHEBI:43474"/>
        <dbReference type="ChEBI" id="CHEBI:456216"/>
        <dbReference type="EC" id="5.6.2.3"/>
    </reaction>
</comment>
<dbReference type="GO" id="GO:0003677">
    <property type="term" value="F:DNA binding"/>
    <property type="evidence" value="ECO:0007669"/>
    <property type="project" value="UniProtKB-UniRule"/>
</dbReference>
<reference evidence="14 15" key="1">
    <citation type="journal article" date="2011" name="Front. Microbiol.">
        <title>Genomic signatures of strain selection and enhancement in Bacillus atrophaeus var. globigii, a historical biowarfare simulant.</title>
        <authorList>
            <person name="Gibbons H.S."/>
            <person name="Broomall S.M."/>
            <person name="McNew L.A."/>
            <person name="Daligault H."/>
            <person name="Chapman C."/>
            <person name="Bruce D."/>
            <person name="Karavis M."/>
            <person name="Krepps M."/>
            <person name="McGregor P.A."/>
            <person name="Hong C."/>
            <person name="Park K.H."/>
            <person name="Akmal A."/>
            <person name="Feldman A."/>
            <person name="Lin J.S."/>
            <person name="Chang W.E."/>
            <person name="Higgs B.W."/>
            <person name="Demirev P."/>
            <person name="Lindquist J."/>
            <person name="Liem A."/>
            <person name="Fochler E."/>
            <person name="Read T.D."/>
            <person name="Tapia R."/>
            <person name="Johnson S."/>
            <person name="Bishop-Lilly K.A."/>
            <person name="Detter C."/>
            <person name="Han C."/>
            <person name="Sozhamannan S."/>
            <person name="Rosenzweig C.N."/>
            <person name="Skowronski E.W."/>
        </authorList>
    </citation>
    <scope>NUCLEOTIDE SEQUENCE [LARGE SCALE GENOMIC DNA]</scope>
    <source>
        <strain evidence="14 15">CC-PW-9</strain>
    </source>
</reference>
<keyword evidence="6 11" id="KW-0269">Exonuclease</keyword>
<dbReference type="GO" id="GO:0009338">
    <property type="term" value="C:exodeoxyribonuclease V complex"/>
    <property type="evidence" value="ECO:0007669"/>
    <property type="project" value="InterPro"/>
</dbReference>
<comment type="miscellaneous">
    <text evidence="11">In the RecBCD complex, RecB has a slow 3'-5' helicase, an exonuclease activity and loads RecA onto ssDNA, RecD has a fast 5'-3' helicase activity, while RecC stimulates the ATPase and processivity of the RecB helicase and contributes to recognition of the Chi site.</text>
</comment>
<name>A0A432ZT87_9GAMM</name>
<dbReference type="Pfam" id="PF13538">
    <property type="entry name" value="UvrD_C_2"/>
    <property type="match status" value="1"/>
</dbReference>
<dbReference type="EC" id="5.6.2.3" evidence="11"/>
<keyword evidence="10 11" id="KW-0413">Isomerase</keyword>
<dbReference type="PANTHER" id="PTHR43788:SF6">
    <property type="entry name" value="DNA HELICASE B"/>
    <property type="match status" value="1"/>
</dbReference>
<evidence type="ECO:0000256" key="1">
    <source>
        <dbReference type="ARBA" id="ARBA00022722"/>
    </source>
</evidence>
<evidence type="ECO:0000313" key="14">
    <source>
        <dbReference type="EMBL" id="RUO81093.1"/>
    </source>
</evidence>
<keyword evidence="7 11" id="KW-0067">ATP-binding</keyword>
<dbReference type="PANTHER" id="PTHR43788">
    <property type="entry name" value="DNA2/NAM7 HELICASE FAMILY MEMBER"/>
    <property type="match status" value="1"/>
</dbReference>
<evidence type="ECO:0000313" key="15">
    <source>
        <dbReference type="Proteomes" id="UP000287996"/>
    </source>
</evidence>
<keyword evidence="1 11" id="KW-0540">Nuclease</keyword>
<dbReference type="NCBIfam" id="TIGR01447">
    <property type="entry name" value="recD"/>
    <property type="match status" value="1"/>
</dbReference>
<dbReference type="EMBL" id="PIQH01000002">
    <property type="protein sequence ID" value="RUO81093.1"/>
    <property type="molecule type" value="Genomic_DNA"/>
</dbReference>
<keyword evidence="2 11" id="KW-0547">Nucleotide-binding</keyword>
<comment type="similarity">
    <text evidence="11">Belongs to the RecD family.</text>
</comment>
<keyword evidence="3 11" id="KW-0227">DNA damage</keyword>
<dbReference type="InterPro" id="IPR027417">
    <property type="entry name" value="P-loop_NTPase"/>
</dbReference>
<sequence>MPVNQLFECLKQWQQHGWIRALDKVFAEFLYNQGEQSPWVLFSAFVCSHQVGRGYTEVSVKDLLEQPNALLNLPPEYQPHDGLLTPADIVAQLNPAELERALTASVNVSHNGTSAAPLVFYLNRHDQSGIALYRFWRYEAIISDSLQQRMAVVPSVDESLLKQTLETLFGAEKALNWQRLACANSVLHNFSVITGGPGTGKTHTVVRLLAALQRQALEHADQPLRVALAAPTGKAAARLRESIIKARGELTQQVTDSAIQRALEQVPSDSQTLHRLLAVNPQSRRPNYHSENPLRYDVIVVDEASMVDSEMMQALLQATAISARVILLGDKDQLASVEAGAVLGNLCEQAEDGHYQPEHAARLAAVADSTAIPLAYQDNHGPQRLQHVAMLRKSYRSEKDILALAKAVNQGDLANWRSLVGSAEKATADAQVQTLIVKTLQDHAFQQFVKQGFSPFWTALNQMDGATDTDAAVKEVLERFSDFQLLTALRKGEWGVAAVNQRITEIIGASRQSWYHGRPIMVTQNDYGLKLSNGDIGIAIRDHKSGRLRVAFASIDKHIKWVLPSRLVHVETAYAMTVHKSQGSEFAHAALILPDYPSPVLNRELIYTGITRAKQRVSLVGRNLRIVEPLLQSRNR</sequence>
<evidence type="ECO:0000256" key="5">
    <source>
        <dbReference type="ARBA" id="ARBA00022806"/>
    </source>
</evidence>
<dbReference type="InterPro" id="IPR050534">
    <property type="entry name" value="Coronavir_polyprotein_1ab"/>
</dbReference>
<evidence type="ECO:0000256" key="2">
    <source>
        <dbReference type="ARBA" id="ARBA00022741"/>
    </source>
</evidence>
<accession>A0A432ZT87</accession>
<protein>
    <recommendedName>
        <fullName evidence="11">RecBCD enzyme subunit RecD</fullName>
        <ecNumber evidence="11">5.6.2.3</ecNumber>
    </recommendedName>
    <alternativeName>
        <fullName evidence="11">DNA 5'-3' helicase subunit RecD</fullName>
    </alternativeName>
    <alternativeName>
        <fullName evidence="11">Exonuclease V subunit RecD</fullName>
        <shortName evidence="11">ExoV subunit RecD</shortName>
    </alternativeName>
    <alternativeName>
        <fullName evidence="11">Helicase/nuclease RecBCD subunit RecD</fullName>
    </alternativeName>
</protein>
<comment type="subunit">
    <text evidence="11">Heterotrimer of RecB, RecC and RecD. All subunits contribute to DNA-binding.</text>
</comment>
<dbReference type="HAMAP" id="MF_01487">
    <property type="entry name" value="RecD"/>
    <property type="match status" value="1"/>
</dbReference>
<dbReference type="Gene3D" id="3.40.50.300">
    <property type="entry name" value="P-loop containing nucleotide triphosphate hydrolases"/>
    <property type="match status" value="3"/>
</dbReference>
<gene>
    <name evidence="11 14" type="primary">recD</name>
    <name evidence="14" type="ORF">CWI84_02995</name>
</gene>
<dbReference type="GO" id="GO:0005524">
    <property type="term" value="F:ATP binding"/>
    <property type="evidence" value="ECO:0007669"/>
    <property type="project" value="UniProtKB-UniRule"/>
</dbReference>
<evidence type="ECO:0000256" key="6">
    <source>
        <dbReference type="ARBA" id="ARBA00022839"/>
    </source>
</evidence>
<dbReference type="CDD" id="cd17933">
    <property type="entry name" value="DEXSc_RecD-like"/>
    <property type="match status" value="1"/>
</dbReference>
<comment type="caution">
    <text evidence="14">The sequence shown here is derived from an EMBL/GenBank/DDBJ whole genome shotgun (WGS) entry which is preliminary data.</text>
</comment>
<dbReference type="CDD" id="cd18809">
    <property type="entry name" value="SF1_C_RecD"/>
    <property type="match status" value="1"/>
</dbReference>
<dbReference type="InterPro" id="IPR049550">
    <property type="entry name" value="RecD_N"/>
</dbReference>
<dbReference type="OrthoDB" id="9803432at2"/>
<dbReference type="GO" id="GO:0008854">
    <property type="term" value="F:exodeoxyribonuclease V activity"/>
    <property type="evidence" value="ECO:0007669"/>
    <property type="project" value="InterPro"/>
</dbReference>
<evidence type="ECO:0000256" key="8">
    <source>
        <dbReference type="ARBA" id="ARBA00023125"/>
    </source>
</evidence>
<evidence type="ECO:0000256" key="10">
    <source>
        <dbReference type="ARBA" id="ARBA00023235"/>
    </source>
</evidence>
<dbReference type="SUPFAM" id="SSF52540">
    <property type="entry name" value="P-loop containing nucleoside triphosphate hydrolases"/>
    <property type="match status" value="2"/>
</dbReference>